<reference evidence="2" key="1">
    <citation type="submission" date="2020-02" db="EMBL/GenBank/DDBJ databases">
        <authorList>
            <person name="Meier V. D."/>
        </authorList>
    </citation>
    <scope>NUCLEOTIDE SEQUENCE</scope>
    <source>
        <strain evidence="2">AVDCRST_MAG59</strain>
    </source>
</reference>
<dbReference type="EMBL" id="CADCWF010000106">
    <property type="protein sequence ID" value="CAA9550473.1"/>
    <property type="molecule type" value="Genomic_DNA"/>
</dbReference>
<organism evidence="2">
    <name type="scientific">uncultured Thermomicrobiales bacterium</name>
    <dbReference type="NCBI Taxonomy" id="1645740"/>
    <lineage>
        <taxon>Bacteria</taxon>
        <taxon>Pseudomonadati</taxon>
        <taxon>Thermomicrobiota</taxon>
        <taxon>Thermomicrobia</taxon>
        <taxon>Thermomicrobiales</taxon>
        <taxon>environmental samples</taxon>
    </lineage>
</organism>
<evidence type="ECO:0000313" key="2">
    <source>
        <dbReference type="EMBL" id="CAA9550473.1"/>
    </source>
</evidence>
<evidence type="ECO:0000256" key="1">
    <source>
        <dbReference type="SAM" id="MobiDB-lite"/>
    </source>
</evidence>
<name>A0A6J4UKK7_9BACT</name>
<dbReference type="PANTHER" id="PTHR36507:SF1">
    <property type="entry name" value="BLL1555 PROTEIN"/>
    <property type="match status" value="1"/>
</dbReference>
<dbReference type="SUPFAM" id="SSF49503">
    <property type="entry name" value="Cupredoxins"/>
    <property type="match status" value="2"/>
</dbReference>
<proteinExistence type="predicted"/>
<gene>
    <name evidence="2" type="ORF">AVDCRST_MAG59-1686</name>
</gene>
<dbReference type="AlphaFoldDB" id="A0A6J4UKK7"/>
<protein>
    <submittedName>
        <fullName evidence="2">Uncharacterized protein</fullName>
    </submittedName>
</protein>
<sequence>MDTGGYGTILAGVLARYRTGQISRRTLGRLLGAWGVAGASGAALSSHPAGASALRQEGTPAAGGEPPVAATPALGEQPDGTRVWRVQVGAVDKAEMVEAMGFFPEEITVNTGDAVFFDFGPRFHTATFLSGQERPLLIVPDEAAGTPAAGGDRFIINPAAGFPAGGGTYDGTGYVNSGLPDPSAPPFMLTFTTPGTYDYLCLVHPQMKARVVVQEAGAKPPTDQAAYDRLGTEQAEALLEEGRALIRQQGSATPEAGTDGVLHEVVAGVGGDNVEVLRFLPRDVVVKVGDTVRWTNPSMHEPHTVTFLGEEDPPELILVEPQEGGPPTLVFNPVLLFPAGEDTFDGARLANSGTLGQELAEISEEFPRTSTYELTFTAPGEYRYYCAFHSGGPDDEHAMVGTVRVS</sequence>
<dbReference type="InterPro" id="IPR052721">
    <property type="entry name" value="ET_Amicyanin"/>
</dbReference>
<feature type="region of interest" description="Disordered" evidence="1">
    <location>
        <begin position="48"/>
        <end position="77"/>
    </location>
</feature>
<accession>A0A6J4UKK7</accession>
<dbReference type="InterPro" id="IPR008972">
    <property type="entry name" value="Cupredoxin"/>
</dbReference>
<dbReference type="PANTHER" id="PTHR36507">
    <property type="entry name" value="BLL1555 PROTEIN"/>
    <property type="match status" value="1"/>
</dbReference>
<dbReference type="Gene3D" id="2.60.40.420">
    <property type="entry name" value="Cupredoxins - blue copper proteins"/>
    <property type="match status" value="2"/>
</dbReference>